<evidence type="ECO:0000313" key="1">
    <source>
        <dbReference type="EMBL" id="QHT87464.1"/>
    </source>
</evidence>
<accession>A0A6C0I3J8</accession>
<name>A0A6C0I3J8_9ZZZZ</name>
<organism evidence="1">
    <name type="scientific">viral metagenome</name>
    <dbReference type="NCBI Taxonomy" id="1070528"/>
    <lineage>
        <taxon>unclassified sequences</taxon>
        <taxon>metagenomes</taxon>
        <taxon>organismal metagenomes</taxon>
    </lineage>
</organism>
<dbReference type="EMBL" id="MN740089">
    <property type="protein sequence ID" value="QHT87464.1"/>
    <property type="molecule type" value="Genomic_DNA"/>
</dbReference>
<reference evidence="1" key="1">
    <citation type="journal article" date="2020" name="Nature">
        <title>Giant virus diversity and host interactions through global metagenomics.</title>
        <authorList>
            <person name="Schulz F."/>
            <person name="Roux S."/>
            <person name="Paez-Espino D."/>
            <person name="Jungbluth S."/>
            <person name="Walsh D.A."/>
            <person name="Denef V.J."/>
            <person name="McMahon K.D."/>
            <person name="Konstantinidis K.T."/>
            <person name="Eloe-Fadrosh E.A."/>
            <person name="Kyrpides N.C."/>
            <person name="Woyke T."/>
        </authorList>
    </citation>
    <scope>NUCLEOTIDE SEQUENCE</scope>
    <source>
        <strain evidence="1">GVMAG-M-3300023184-190</strain>
    </source>
</reference>
<dbReference type="AlphaFoldDB" id="A0A6C0I3J8"/>
<proteinExistence type="predicted"/>
<sequence length="121" mass="14233">MFTLLLLFMPCMAHGFNLPRIALWRSPLEAIVAQRTMFSVLNDRINDELISDTQELLVSHYHYHLSIDTFYFAIFLFTLYWRFAVPVTAIDAEVSKTTRRITNMFLLFVYILFVKNVQCAT</sequence>
<protein>
    <submittedName>
        <fullName evidence="1">Uncharacterized protein</fullName>
    </submittedName>
</protein>